<dbReference type="RefSeq" id="WP_074758967.1">
    <property type="nucleotide sequence ID" value="NZ_FOGJ01000045.1"/>
</dbReference>
<dbReference type="InterPro" id="IPR027417">
    <property type="entry name" value="P-loop_NTPase"/>
</dbReference>
<evidence type="ECO:0000313" key="2">
    <source>
        <dbReference type="Proteomes" id="UP000182584"/>
    </source>
</evidence>
<dbReference type="SUPFAM" id="SSF52540">
    <property type="entry name" value="P-loop containing nucleoside triphosphate hydrolases"/>
    <property type="match status" value="1"/>
</dbReference>
<accession>A0A1H9X7N4</accession>
<dbReference type="Gene3D" id="3.40.50.300">
    <property type="entry name" value="P-loop containing nucleotide triphosphate hydrolases"/>
    <property type="match status" value="1"/>
</dbReference>
<protein>
    <submittedName>
        <fullName evidence="1">Cdc6-related protein, AAA superfamily ATPase</fullName>
    </submittedName>
</protein>
<dbReference type="AlphaFoldDB" id="A0A1H9X7N4"/>
<dbReference type="EMBL" id="FOGJ01000045">
    <property type="protein sequence ID" value="SES41663.1"/>
    <property type="molecule type" value="Genomic_DNA"/>
</dbReference>
<reference evidence="1 2" key="1">
    <citation type="submission" date="2016-10" db="EMBL/GenBank/DDBJ databases">
        <authorList>
            <person name="de Groot N.N."/>
        </authorList>
    </citation>
    <scope>NUCLEOTIDE SEQUENCE [LARGE SCALE GENOMIC DNA]</scope>
    <source>
        <strain evidence="1 2">AR40</strain>
    </source>
</reference>
<evidence type="ECO:0000313" key="1">
    <source>
        <dbReference type="EMBL" id="SES41663.1"/>
    </source>
</evidence>
<dbReference type="Proteomes" id="UP000182584">
    <property type="component" value="Unassembled WGS sequence"/>
</dbReference>
<gene>
    <name evidence="1" type="ORF">SAMN04487884_14515</name>
</gene>
<organism evidence="1 2">
    <name type="scientific">Butyrivibrio fibrisolvens</name>
    <dbReference type="NCBI Taxonomy" id="831"/>
    <lineage>
        <taxon>Bacteria</taxon>
        <taxon>Bacillati</taxon>
        <taxon>Bacillota</taxon>
        <taxon>Clostridia</taxon>
        <taxon>Lachnospirales</taxon>
        <taxon>Lachnospiraceae</taxon>
        <taxon>Butyrivibrio</taxon>
    </lineage>
</organism>
<dbReference type="eggNOG" id="COG1672">
    <property type="taxonomic scope" value="Bacteria"/>
</dbReference>
<name>A0A1H9X7N4_BUTFI</name>
<sequence length="346" mass="39602">MKKNNPFTLTFGKQPNEYINRYENTDMILSTFEAENPISQAYIIEGIRGSGKTVLMTSITNELSKNKDWIVIDLNSTQNLINDCAMRLIDSCKKIPDLLKQRFNISIAGFGIGVNGNDTPQDSVSIIDNILSSLKKHNKKVVITIDEVMHDENMRHFASQFQIFVRKDYPVFLLMAGLYENIYAIQNDPALTFLLRTPKISLEPLSLHQITKQYSDIFQIDVDSAKNLARITKGYAFAFQALGLLYYEHRDEMELSDILLKLDDMLDDFVYKKIWSSLSKQDKDVVLAIKKDETKVSEICKKTGMTSSIFSRYRDRLIKRGIIMSSGHGYVSLLLPRFEVVASTYE</sequence>
<proteinExistence type="predicted"/>